<evidence type="ECO:0008006" key="8">
    <source>
        <dbReference type="Google" id="ProtNLM"/>
    </source>
</evidence>
<evidence type="ECO:0000313" key="6">
    <source>
        <dbReference type="EMBL" id="MFC4711744.1"/>
    </source>
</evidence>
<name>A0ABV9M9S3_9BACL</name>
<keyword evidence="7" id="KW-1185">Reference proteome</keyword>
<keyword evidence="4 5" id="KW-0472">Membrane</keyword>
<feature type="transmembrane region" description="Helical" evidence="5">
    <location>
        <begin position="38"/>
        <end position="59"/>
    </location>
</feature>
<evidence type="ECO:0000256" key="1">
    <source>
        <dbReference type="ARBA" id="ARBA00004141"/>
    </source>
</evidence>
<reference evidence="7" key="1">
    <citation type="journal article" date="2019" name="Int. J. Syst. Evol. Microbiol.">
        <title>The Global Catalogue of Microorganisms (GCM) 10K type strain sequencing project: providing services to taxonomists for standard genome sequencing and annotation.</title>
        <authorList>
            <consortium name="The Broad Institute Genomics Platform"/>
            <consortium name="The Broad Institute Genome Sequencing Center for Infectious Disease"/>
            <person name="Wu L."/>
            <person name="Ma J."/>
        </authorList>
    </citation>
    <scope>NUCLEOTIDE SEQUENCE [LARGE SCALE GENOMIC DNA]</scope>
    <source>
        <strain evidence="7">CGMCC 1.12151</strain>
    </source>
</reference>
<comment type="caution">
    <text evidence="6">The sequence shown here is derived from an EMBL/GenBank/DDBJ whole genome shotgun (WGS) entry which is preliminary data.</text>
</comment>
<evidence type="ECO:0000313" key="7">
    <source>
        <dbReference type="Proteomes" id="UP001595932"/>
    </source>
</evidence>
<accession>A0ABV9M9S3</accession>
<gene>
    <name evidence="6" type="ORF">ACFO5U_02710</name>
</gene>
<feature type="transmembrane region" description="Helical" evidence="5">
    <location>
        <begin position="65"/>
        <end position="87"/>
    </location>
</feature>
<evidence type="ECO:0000256" key="4">
    <source>
        <dbReference type="ARBA" id="ARBA00023136"/>
    </source>
</evidence>
<dbReference type="InterPro" id="IPR027469">
    <property type="entry name" value="Cation_efflux_TMD_sf"/>
</dbReference>
<evidence type="ECO:0000256" key="5">
    <source>
        <dbReference type="SAM" id="Phobius"/>
    </source>
</evidence>
<keyword evidence="2 5" id="KW-0812">Transmembrane</keyword>
<organism evidence="6 7">
    <name type="scientific">Planococcus dechangensis</name>
    <dbReference type="NCBI Taxonomy" id="1176255"/>
    <lineage>
        <taxon>Bacteria</taxon>
        <taxon>Bacillati</taxon>
        <taxon>Bacillota</taxon>
        <taxon>Bacilli</taxon>
        <taxon>Bacillales</taxon>
        <taxon>Caryophanaceae</taxon>
        <taxon>Planococcus</taxon>
    </lineage>
</organism>
<proteinExistence type="predicted"/>
<dbReference type="Proteomes" id="UP001595932">
    <property type="component" value="Unassembled WGS sequence"/>
</dbReference>
<dbReference type="SUPFAM" id="SSF161111">
    <property type="entry name" value="Cation efflux protein transmembrane domain-like"/>
    <property type="match status" value="1"/>
</dbReference>
<dbReference type="EMBL" id="JBHSGL010000004">
    <property type="protein sequence ID" value="MFC4711744.1"/>
    <property type="molecule type" value="Genomic_DNA"/>
</dbReference>
<evidence type="ECO:0000256" key="3">
    <source>
        <dbReference type="ARBA" id="ARBA00022989"/>
    </source>
</evidence>
<feature type="transmembrane region" description="Helical" evidence="5">
    <location>
        <begin position="6"/>
        <end position="26"/>
    </location>
</feature>
<evidence type="ECO:0000256" key="2">
    <source>
        <dbReference type="ARBA" id="ARBA00022692"/>
    </source>
</evidence>
<sequence length="88" mass="10022">MDDLKVGMGIVFLIGIIIFVIGLLYGKKTHDKLISSDYLYYSNDSLLWTPVFFVIKLFFGLGPWWLTKILYLVIGSIMITSSLSILLE</sequence>
<protein>
    <recommendedName>
        <fullName evidence="8">DUF1634 domain-containing protein</fullName>
    </recommendedName>
</protein>
<comment type="subcellular location">
    <subcellularLocation>
        <location evidence="1">Membrane</location>
        <topology evidence="1">Multi-pass membrane protein</topology>
    </subcellularLocation>
</comment>
<keyword evidence="3 5" id="KW-1133">Transmembrane helix</keyword>
<dbReference type="RefSeq" id="WP_377276487.1">
    <property type="nucleotide sequence ID" value="NZ_JBHSGL010000004.1"/>
</dbReference>